<dbReference type="InterPro" id="IPR014710">
    <property type="entry name" value="RmlC-like_jellyroll"/>
</dbReference>
<feature type="domain" description="Cupin type-2" evidence="1">
    <location>
        <begin position="50"/>
        <end position="97"/>
    </location>
</feature>
<proteinExistence type="predicted"/>
<evidence type="ECO:0000259" key="1">
    <source>
        <dbReference type="Pfam" id="PF07883"/>
    </source>
</evidence>
<sequence length="187" mass="20745">MTSRETGHVPMGKGCVIRFYVDDNQPTDSVDHHWAETSYDGQPGSWVPVVGSHWHKHHDEYMHVTKGRVAFSMDGKDTVLTPSDSPLFIPRLHVHGFSFFAGEAAAFTERTNPAGDFKERFFGDIFEAGQPTFVSVMRSFYDGDTYMALPGGIQLLDEAFTTVVGGVLKWMYPRKVVVPSGGTVALE</sequence>
<gene>
    <name evidence="2" type="ORF">LTR97_004854</name>
</gene>
<dbReference type="InterPro" id="IPR013096">
    <property type="entry name" value="Cupin_2"/>
</dbReference>
<dbReference type="Pfam" id="PF07883">
    <property type="entry name" value="Cupin_2"/>
    <property type="match status" value="1"/>
</dbReference>
<accession>A0AAN7W7E6</accession>
<dbReference type="SUPFAM" id="SSF51182">
    <property type="entry name" value="RmlC-like cupins"/>
    <property type="match status" value="1"/>
</dbReference>
<dbReference type="Gene3D" id="2.60.120.10">
    <property type="entry name" value="Jelly Rolls"/>
    <property type="match status" value="1"/>
</dbReference>
<dbReference type="EMBL" id="JAVRQU010000006">
    <property type="protein sequence ID" value="KAK5702036.1"/>
    <property type="molecule type" value="Genomic_DNA"/>
</dbReference>
<organism evidence="2 3">
    <name type="scientific">Elasticomyces elasticus</name>
    <dbReference type="NCBI Taxonomy" id="574655"/>
    <lineage>
        <taxon>Eukaryota</taxon>
        <taxon>Fungi</taxon>
        <taxon>Dikarya</taxon>
        <taxon>Ascomycota</taxon>
        <taxon>Pezizomycotina</taxon>
        <taxon>Dothideomycetes</taxon>
        <taxon>Dothideomycetidae</taxon>
        <taxon>Mycosphaerellales</taxon>
        <taxon>Teratosphaeriaceae</taxon>
        <taxon>Elasticomyces</taxon>
    </lineage>
</organism>
<dbReference type="AlphaFoldDB" id="A0AAN7W7E6"/>
<protein>
    <recommendedName>
        <fullName evidence="1">Cupin type-2 domain-containing protein</fullName>
    </recommendedName>
</protein>
<reference evidence="2" key="1">
    <citation type="submission" date="2023-08" db="EMBL/GenBank/DDBJ databases">
        <title>Black Yeasts Isolated from many extreme environments.</title>
        <authorList>
            <person name="Coleine C."/>
            <person name="Stajich J.E."/>
            <person name="Selbmann L."/>
        </authorList>
    </citation>
    <scope>NUCLEOTIDE SEQUENCE</scope>
    <source>
        <strain evidence="2">CCFEE 5810</strain>
    </source>
</reference>
<evidence type="ECO:0000313" key="3">
    <source>
        <dbReference type="Proteomes" id="UP001310594"/>
    </source>
</evidence>
<name>A0AAN7W7E6_9PEZI</name>
<evidence type="ECO:0000313" key="2">
    <source>
        <dbReference type="EMBL" id="KAK5702036.1"/>
    </source>
</evidence>
<dbReference type="InterPro" id="IPR011051">
    <property type="entry name" value="RmlC_Cupin_sf"/>
</dbReference>
<comment type="caution">
    <text evidence="2">The sequence shown here is derived from an EMBL/GenBank/DDBJ whole genome shotgun (WGS) entry which is preliminary data.</text>
</comment>
<dbReference type="Proteomes" id="UP001310594">
    <property type="component" value="Unassembled WGS sequence"/>
</dbReference>